<dbReference type="InterPro" id="IPR017872">
    <property type="entry name" value="Pyrmidine_PPase_CS"/>
</dbReference>
<comment type="catalytic activity">
    <reaction evidence="4">
        <text>thymidine + phosphate = 2-deoxy-alpha-D-ribose 1-phosphate + thymine</text>
        <dbReference type="Rhea" id="RHEA:16037"/>
        <dbReference type="ChEBI" id="CHEBI:17748"/>
        <dbReference type="ChEBI" id="CHEBI:17821"/>
        <dbReference type="ChEBI" id="CHEBI:43474"/>
        <dbReference type="ChEBI" id="CHEBI:57259"/>
        <dbReference type="EC" id="2.4.2.4"/>
    </reaction>
</comment>
<dbReference type="HAMAP" id="MF_00703">
    <property type="entry name" value="Thymid_phosp_2"/>
    <property type="match status" value="1"/>
</dbReference>
<dbReference type="InterPro" id="IPR017459">
    <property type="entry name" value="Glycosyl_Trfase_fam3_N_dom"/>
</dbReference>
<dbReference type="GO" id="GO:0009032">
    <property type="term" value="F:thymidine phosphorylase activity"/>
    <property type="evidence" value="ECO:0007669"/>
    <property type="project" value="UniProtKB-EC"/>
</dbReference>
<gene>
    <name evidence="6" type="ORF">EHQ76_00800</name>
</gene>
<dbReference type="InterPro" id="IPR028579">
    <property type="entry name" value="Thym_Pase_Put"/>
</dbReference>
<dbReference type="Gene3D" id="3.40.1030.10">
    <property type="entry name" value="Nucleoside phosphorylase/phosphoribosyltransferase catalytic domain"/>
    <property type="match status" value="1"/>
</dbReference>
<sequence length="502" mass="54605">MSEKKESLSLKNLGIDTNQEYVIFLRRDCPVCKSEGFVALNRVQVEVGDKKIIASLNIFENEILQIDQAGLSESAWKAVHAKEGDPVILSHLQPVPSMHDVRSKIYENRLGEESFQRIIQDIKDEKYSNIEISSFITACSGDHLNLEEIKALTKAMISTGSVLKWNKHPVIDKHCVGGLPGNRTTPIVVSIVASAGLIVPKTSSRAITSPAGTADTMESVTKVNLGLSEMRSVVEQEGGCIVWGGSIGLSPVDDILIRVERALEVDSVGQMIASVLSKKAAAGSSHVVIDIPIGKTAKIRTEEDAEKLKYYFTVVGKSVGLKVKVLISDGSQPIGRGIGPSLEIKDCISVLKNDRDSPQDLKQRALTIAGMMLEFAEPHRYKNGNGFEAAFEILESGRALDKFTKICKAQGEWKEPSVAKFRSDVFAKRSGVVTEIDNRKIAKVARLAGAPNSGSAGVYFLAPLGKRIEKGDVLYTVHSESEGEMEYSFGYLNSEKGIITIS</sequence>
<dbReference type="NCBIfam" id="TIGR02645">
    <property type="entry name" value="ARCH_P_rylase"/>
    <property type="match status" value="1"/>
</dbReference>
<reference evidence="6 7" key="1">
    <citation type="journal article" date="2019" name="PLoS Negl. Trop. Dis.">
        <title>Revisiting the worldwide diversity of Leptospira species in the environment.</title>
        <authorList>
            <person name="Vincent A.T."/>
            <person name="Schiettekatte O."/>
            <person name="Bourhy P."/>
            <person name="Veyrier F.J."/>
            <person name="Picardeau M."/>
        </authorList>
    </citation>
    <scope>NUCLEOTIDE SEQUENCE [LARGE SCALE GENOMIC DNA]</scope>
    <source>
        <strain evidence="6 7">201702444</strain>
    </source>
</reference>
<dbReference type="OrthoDB" id="341217at2"/>
<protein>
    <recommendedName>
        <fullName evidence="1">thymidine phosphorylase</fullName>
        <ecNumber evidence="1">2.4.2.4</ecNumber>
    </recommendedName>
</protein>
<dbReference type="EC" id="2.4.2.4" evidence="1"/>
<dbReference type="SUPFAM" id="SSF52418">
    <property type="entry name" value="Nucleoside phosphorylase/phosphoribosyltransferase catalytic domain"/>
    <property type="match status" value="1"/>
</dbReference>
<dbReference type="Gene3D" id="1.20.970.50">
    <property type="match status" value="1"/>
</dbReference>
<proteinExistence type="inferred from homology"/>
<keyword evidence="3" id="KW-0808">Transferase</keyword>
<evidence type="ECO:0000256" key="3">
    <source>
        <dbReference type="ARBA" id="ARBA00022679"/>
    </source>
</evidence>
<name>A0A5F2BUY7_9LEPT</name>
<accession>A0A5F2BUY7</accession>
<dbReference type="Pfam" id="PF07831">
    <property type="entry name" value="PYNP_C"/>
    <property type="match status" value="1"/>
</dbReference>
<dbReference type="GO" id="GO:0006213">
    <property type="term" value="P:pyrimidine nucleoside metabolic process"/>
    <property type="evidence" value="ECO:0007669"/>
    <property type="project" value="InterPro"/>
</dbReference>
<evidence type="ECO:0000259" key="5">
    <source>
        <dbReference type="SMART" id="SM00941"/>
    </source>
</evidence>
<keyword evidence="2" id="KW-0328">Glycosyltransferase</keyword>
<dbReference type="Pfam" id="PF00591">
    <property type="entry name" value="Glycos_transf_3"/>
    <property type="match status" value="1"/>
</dbReference>
<dbReference type="Gene3D" id="3.90.1170.30">
    <property type="entry name" value="Pyrimidine nucleoside phosphorylase-like, C-terminal domain"/>
    <property type="match status" value="1"/>
</dbReference>
<dbReference type="InterPro" id="IPR013466">
    <property type="entry name" value="Thymidine/AMP_Pase"/>
</dbReference>
<dbReference type="InterPro" id="IPR036566">
    <property type="entry name" value="PYNP-like_C_sf"/>
</dbReference>
<dbReference type="PANTHER" id="PTHR10515:SF0">
    <property type="entry name" value="THYMIDINE PHOSPHORYLASE"/>
    <property type="match status" value="1"/>
</dbReference>
<organism evidence="6 7">
    <name type="scientific">Leptospira barantonii</name>
    <dbReference type="NCBI Taxonomy" id="2023184"/>
    <lineage>
        <taxon>Bacteria</taxon>
        <taxon>Pseudomonadati</taxon>
        <taxon>Spirochaetota</taxon>
        <taxon>Spirochaetia</taxon>
        <taxon>Leptospirales</taxon>
        <taxon>Leptospiraceae</taxon>
        <taxon>Leptospira</taxon>
    </lineage>
</organism>
<comment type="caution">
    <text evidence="6">The sequence shown here is derived from an EMBL/GenBank/DDBJ whole genome shotgun (WGS) entry which is preliminary data.</text>
</comment>
<evidence type="ECO:0000256" key="1">
    <source>
        <dbReference type="ARBA" id="ARBA00011892"/>
    </source>
</evidence>
<evidence type="ECO:0000313" key="6">
    <source>
        <dbReference type="EMBL" id="TGM10222.1"/>
    </source>
</evidence>
<dbReference type="SMART" id="SM00941">
    <property type="entry name" value="PYNP_C"/>
    <property type="match status" value="1"/>
</dbReference>
<dbReference type="GO" id="GO:0005829">
    <property type="term" value="C:cytosol"/>
    <property type="evidence" value="ECO:0007669"/>
    <property type="project" value="TreeGrafter"/>
</dbReference>
<dbReference type="NCBIfam" id="NF003338">
    <property type="entry name" value="PRK04350.1"/>
    <property type="match status" value="1"/>
</dbReference>
<dbReference type="Proteomes" id="UP000298429">
    <property type="component" value="Unassembled WGS sequence"/>
</dbReference>
<dbReference type="EMBL" id="RQGN01000003">
    <property type="protein sequence ID" value="TGM10222.1"/>
    <property type="molecule type" value="Genomic_DNA"/>
</dbReference>
<dbReference type="PROSITE" id="PS00647">
    <property type="entry name" value="THYMID_PHOSPHORYLASE"/>
    <property type="match status" value="1"/>
</dbReference>
<dbReference type="GO" id="GO:0004645">
    <property type="term" value="F:1,4-alpha-oligoglucan phosphorylase activity"/>
    <property type="evidence" value="ECO:0007669"/>
    <property type="project" value="InterPro"/>
</dbReference>
<evidence type="ECO:0000256" key="2">
    <source>
        <dbReference type="ARBA" id="ARBA00022676"/>
    </source>
</evidence>
<dbReference type="Pfam" id="PF02885">
    <property type="entry name" value="Glycos_trans_3N"/>
    <property type="match status" value="1"/>
</dbReference>
<feature type="domain" description="Pyrimidine nucleoside phosphorylase C-terminal" evidence="5">
    <location>
        <begin position="432"/>
        <end position="499"/>
    </location>
</feature>
<dbReference type="Gene3D" id="2.40.40.20">
    <property type="match status" value="1"/>
</dbReference>
<evidence type="ECO:0000256" key="4">
    <source>
        <dbReference type="ARBA" id="ARBA00048550"/>
    </source>
</evidence>
<dbReference type="GO" id="GO:0006206">
    <property type="term" value="P:pyrimidine nucleobase metabolic process"/>
    <property type="evidence" value="ECO:0007669"/>
    <property type="project" value="InterPro"/>
</dbReference>
<dbReference type="InterPro" id="IPR013102">
    <property type="entry name" value="PYNP_C"/>
</dbReference>
<dbReference type="RefSeq" id="WP_135669331.1">
    <property type="nucleotide sequence ID" value="NZ_RQGN01000003.1"/>
</dbReference>
<dbReference type="InterPro" id="IPR035902">
    <property type="entry name" value="Nuc_phospho_transferase"/>
</dbReference>
<dbReference type="AlphaFoldDB" id="A0A5F2BUY7"/>
<dbReference type="InterPro" id="IPR000053">
    <property type="entry name" value="Thymidine/pyrmidine_PPase"/>
</dbReference>
<dbReference type="SUPFAM" id="SSF47648">
    <property type="entry name" value="Nucleoside phosphorylase/phosphoribosyltransferase N-terminal domain"/>
    <property type="match status" value="1"/>
</dbReference>
<dbReference type="InterPro" id="IPR000312">
    <property type="entry name" value="Glycosyl_Trfase_fam3"/>
</dbReference>
<dbReference type="InterPro" id="IPR036320">
    <property type="entry name" value="Glycosyl_Trfase_fam3_N_dom_sf"/>
</dbReference>
<dbReference type="SUPFAM" id="SSF54680">
    <property type="entry name" value="Pyrimidine nucleoside phosphorylase C-terminal domain"/>
    <property type="match status" value="1"/>
</dbReference>
<evidence type="ECO:0000313" key="7">
    <source>
        <dbReference type="Proteomes" id="UP000298429"/>
    </source>
</evidence>
<dbReference type="PANTHER" id="PTHR10515">
    <property type="entry name" value="THYMIDINE PHOSPHORYLASE"/>
    <property type="match status" value="1"/>
</dbReference>